<reference evidence="2" key="2">
    <citation type="submission" date="2021-04" db="EMBL/GenBank/DDBJ databases">
        <authorList>
            <person name="Gilroy R."/>
        </authorList>
    </citation>
    <scope>NUCLEOTIDE SEQUENCE</scope>
    <source>
        <strain evidence="2">ChiW19-954</strain>
    </source>
</reference>
<protein>
    <recommendedName>
        <fullName evidence="4">DUF1648 domain-containing protein</fullName>
    </recommendedName>
</protein>
<proteinExistence type="predicted"/>
<gene>
    <name evidence="2" type="ORF">H9758_07835</name>
</gene>
<sequence length="149" mass="16399">MIKFMPIRYWKNISLALFITGLTFTLVGTFCIKGNLVVHWSDEGVPNNFAGKWVLWALVLLSAISMLTYNSFTKEKAYSAGFGGPVSPEMAGALSAGLTGIFSFVAVTLVVYSFYSEIVVPIIGTVLIIAMLIVFPLIAYFRNRGNRDK</sequence>
<feature type="transmembrane region" description="Helical" evidence="1">
    <location>
        <begin position="53"/>
        <end position="72"/>
    </location>
</feature>
<dbReference type="Proteomes" id="UP000823890">
    <property type="component" value="Unassembled WGS sequence"/>
</dbReference>
<evidence type="ECO:0008006" key="4">
    <source>
        <dbReference type="Google" id="ProtNLM"/>
    </source>
</evidence>
<organism evidence="2 3">
    <name type="scientific">Candidatus Mediterraneibacter faecipullorum</name>
    <dbReference type="NCBI Taxonomy" id="2838670"/>
    <lineage>
        <taxon>Bacteria</taxon>
        <taxon>Bacillati</taxon>
        <taxon>Bacillota</taxon>
        <taxon>Clostridia</taxon>
        <taxon>Lachnospirales</taxon>
        <taxon>Lachnospiraceae</taxon>
        <taxon>Mediterraneibacter</taxon>
    </lineage>
</organism>
<keyword evidence="1" id="KW-0472">Membrane</keyword>
<evidence type="ECO:0000313" key="2">
    <source>
        <dbReference type="EMBL" id="HJC34488.1"/>
    </source>
</evidence>
<evidence type="ECO:0000256" key="1">
    <source>
        <dbReference type="SAM" id="Phobius"/>
    </source>
</evidence>
<keyword evidence="1" id="KW-1133">Transmembrane helix</keyword>
<name>A0A9D2NPS4_9FIRM</name>
<reference evidence="2" key="1">
    <citation type="journal article" date="2021" name="PeerJ">
        <title>Extensive microbial diversity within the chicken gut microbiome revealed by metagenomics and culture.</title>
        <authorList>
            <person name="Gilroy R."/>
            <person name="Ravi A."/>
            <person name="Getino M."/>
            <person name="Pursley I."/>
            <person name="Horton D.L."/>
            <person name="Alikhan N.F."/>
            <person name="Baker D."/>
            <person name="Gharbi K."/>
            <person name="Hall N."/>
            <person name="Watson M."/>
            <person name="Adriaenssens E.M."/>
            <person name="Foster-Nyarko E."/>
            <person name="Jarju S."/>
            <person name="Secka A."/>
            <person name="Antonio M."/>
            <person name="Oren A."/>
            <person name="Chaudhuri R.R."/>
            <person name="La Ragione R."/>
            <person name="Hildebrand F."/>
            <person name="Pallen M.J."/>
        </authorList>
    </citation>
    <scope>NUCLEOTIDE SEQUENCE</scope>
    <source>
        <strain evidence="2">ChiW19-954</strain>
    </source>
</reference>
<feature type="transmembrane region" description="Helical" evidence="1">
    <location>
        <begin position="93"/>
        <end position="112"/>
    </location>
</feature>
<keyword evidence="1" id="KW-0812">Transmembrane</keyword>
<evidence type="ECO:0000313" key="3">
    <source>
        <dbReference type="Proteomes" id="UP000823890"/>
    </source>
</evidence>
<feature type="transmembrane region" description="Helical" evidence="1">
    <location>
        <begin position="118"/>
        <end position="141"/>
    </location>
</feature>
<accession>A0A9D2NPS4</accession>
<dbReference type="AlphaFoldDB" id="A0A9D2NPS4"/>
<dbReference type="EMBL" id="DWWO01000099">
    <property type="protein sequence ID" value="HJC34488.1"/>
    <property type="molecule type" value="Genomic_DNA"/>
</dbReference>
<comment type="caution">
    <text evidence="2">The sequence shown here is derived from an EMBL/GenBank/DDBJ whole genome shotgun (WGS) entry which is preliminary data.</text>
</comment>